<dbReference type="AlphaFoldDB" id="A0A1I3WXR0"/>
<dbReference type="RefSeq" id="WP_092376608.1">
    <property type="nucleotide sequence ID" value="NZ_FORX01000014.1"/>
</dbReference>
<dbReference type="STRING" id="52560.SAMN04488082_11495"/>
<proteinExistence type="predicted"/>
<protein>
    <submittedName>
        <fullName evidence="1">Uncharacterized protein</fullName>
    </submittedName>
</protein>
<dbReference type="Proteomes" id="UP000198635">
    <property type="component" value="Unassembled WGS sequence"/>
</dbReference>
<keyword evidence="2" id="KW-1185">Reference proteome</keyword>
<dbReference type="PROSITE" id="PS51257">
    <property type="entry name" value="PROKAR_LIPOPROTEIN"/>
    <property type="match status" value="1"/>
</dbReference>
<reference evidence="2" key="1">
    <citation type="submission" date="2016-10" db="EMBL/GenBank/DDBJ databases">
        <authorList>
            <person name="Varghese N."/>
            <person name="Submissions S."/>
        </authorList>
    </citation>
    <scope>NUCLEOTIDE SEQUENCE [LARGE SCALE GENOMIC DNA]</scope>
    <source>
        <strain evidence="2">DSM 5918</strain>
    </source>
</reference>
<name>A0A1I3WXR0_9BACT</name>
<evidence type="ECO:0000313" key="2">
    <source>
        <dbReference type="Proteomes" id="UP000198635"/>
    </source>
</evidence>
<accession>A0A1I3WXR0</accession>
<gene>
    <name evidence="1" type="ORF">SAMN04488082_11495</name>
</gene>
<evidence type="ECO:0000313" key="1">
    <source>
        <dbReference type="EMBL" id="SFK11737.1"/>
    </source>
</evidence>
<organism evidence="1 2">
    <name type="scientific">Desulfomicrobium apsheronum</name>
    <dbReference type="NCBI Taxonomy" id="52560"/>
    <lineage>
        <taxon>Bacteria</taxon>
        <taxon>Pseudomonadati</taxon>
        <taxon>Thermodesulfobacteriota</taxon>
        <taxon>Desulfovibrionia</taxon>
        <taxon>Desulfovibrionales</taxon>
        <taxon>Desulfomicrobiaceae</taxon>
        <taxon>Desulfomicrobium</taxon>
    </lineage>
</organism>
<sequence length="230" mass="26478">MKFIIPILALLLLVACKPVKVTQQYYNDYVNPVASIDYEDTLSADIPVEFLDDYYTVDSKIVRLANQLDLFDSRVDNNWIEYQKSIQPWITNVAVLDQDQLFISGDDALGFDPAIRTILADFTPEKNRIFVFKDNRQFFIHLHSMPDGQYKTTVVEVDMNVLALEIPEHRTVIAVDDQICGPAIANFSEACINLRNASKYSGSIEINDRQWYWIRSMGSDNLVYLHLDQE</sequence>
<dbReference type="OrthoDB" id="5470668at2"/>
<dbReference type="EMBL" id="FORX01000014">
    <property type="protein sequence ID" value="SFK11737.1"/>
    <property type="molecule type" value="Genomic_DNA"/>
</dbReference>